<dbReference type="NCBIfam" id="TIGR00781">
    <property type="entry name" value="ccoO"/>
    <property type="match status" value="1"/>
</dbReference>
<evidence type="ECO:0000256" key="3">
    <source>
        <dbReference type="ARBA" id="ARBA00023004"/>
    </source>
</evidence>
<name>A0A271IXG5_9BACT</name>
<feature type="region of interest" description="Disordered" evidence="5">
    <location>
        <begin position="250"/>
        <end position="285"/>
    </location>
</feature>
<proteinExistence type="predicted"/>
<dbReference type="Pfam" id="PF02433">
    <property type="entry name" value="FixO"/>
    <property type="match status" value="1"/>
</dbReference>
<evidence type="ECO:0000256" key="2">
    <source>
        <dbReference type="ARBA" id="ARBA00022723"/>
    </source>
</evidence>
<dbReference type="Proteomes" id="UP000216339">
    <property type="component" value="Unassembled WGS sequence"/>
</dbReference>
<keyword evidence="2 4" id="KW-0479">Metal-binding</keyword>
<feature type="domain" description="Cytochrome c" evidence="6">
    <location>
        <begin position="58"/>
        <end position="222"/>
    </location>
</feature>
<sequence>MKRFFRANGAHRRLEGWPLVFTVLTTLAILVGTVVEFAPIFLVGGAVEPIETLEPYSPLELAGRDLYIAEGCNNCHSQQVRPFQDEEMRYGPYSVAGEGAYETPHLWGSKRTGPDLARLGGKYPDLWHVRHMEDPRSTSPRSIMPRYPHLLTTPVSLDDLPGKMRGLRRLGVPYTDAQIASAVADARAQADTIAAGVAAQGGPERLADREITALVAYLQRLGVDRARAIDAERTRAEGDLEAHEVQEIYETTFGEGEGPEVREDPNPETDMEIGPPPTPATDTAP</sequence>
<keyword evidence="3 4" id="KW-0408">Iron</keyword>
<dbReference type="EMBL" id="MQWD01000001">
    <property type="protein sequence ID" value="PAP75913.1"/>
    <property type="molecule type" value="Genomic_DNA"/>
</dbReference>
<evidence type="ECO:0000256" key="4">
    <source>
        <dbReference type="PROSITE-ProRule" id="PRU00433"/>
    </source>
</evidence>
<dbReference type="InterPro" id="IPR003468">
    <property type="entry name" value="Cyt_c_oxidase_monohaem-su/FixO"/>
</dbReference>
<accession>A0A271IXG5</accession>
<dbReference type="GO" id="GO:0020037">
    <property type="term" value="F:heme binding"/>
    <property type="evidence" value="ECO:0007669"/>
    <property type="project" value="InterPro"/>
</dbReference>
<evidence type="ECO:0000313" key="8">
    <source>
        <dbReference type="Proteomes" id="UP000216339"/>
    </source>
</evidence>
<dbReference type="Gene3D" id="1.10.760.10">
    <property type="entry name" value="Cytochrome c-like domain"/>
    <property type="match status" value="1"/>
</dbReference>
<organism evidence="7 8">
    <name type="scientific">Rubrivirga marina</name>
    <dbReference type="NCBI Taxonomy" id="1196024"/>
    <lineage>
        <taxon>Bacteria</taxon>
        <taxon>Pseudomonadati</taxon>
        <taxon>Rhodothermota</taxon>
        <taxon>Rhodothermia</taxon>
        <taxon>Rhodothermales</taxon>
        <taxon>Rubricoccaceae</taxon>
        <taxon>Rubrivirga</taxon>
    </lineage>
</organism>
<dbReference type="GO" id="GO:0046872">
    <property type="term" value="F:metal ion binding"/>
    <property type="evidence" value="ECO:0007669"/>
    <property type="project" value="UniProtKB-KW"/>
</dbReference>
<protein>
    <submittedName>
        <fullName evidence="7">Cytochrome-c oxidase, cbb3-type subunit II</fullName>
    </submittedName>
</protein>
<dbReference type="AlphaFoldDB" id="A0A271IXG5"/>
<dbReference type="PROSITE" id="PS51007">
    <property type="entry name" value="CYTC"/>
    <property type="match status" value="1"/>
</dbReference>
<gene>
    <name evidence="7" type="ORF">BSZ37_05390</name>
</gene>
<evidence type="ECO:0000259" key="6">
    <source>
        <dbReference type="PROSITE" id="PS51007"/>
    </source>
</evidence>
<dbReference type="GO" id="GO:0009055">
    <property type="term" value="F:electron transfer activity"/>
    <property type="evidence" value="ECO:0007669"/>
    <property type="project" value="InterPro"/>
</dbReference>
<evidence type="ECO:0000256" key="1">
    <source>
        <dbReference type="ARBA" id="ARBA00022617"/>
    </source>
</evidence>
<evidence type="ECO:0000256" key="5">
    <source>
        <dbReference type="SAM" id="MobiDB-lite"/>
    </source>
</evidence>
<keyword evidence="1 4" id="KW-0349">Heme</keyword>
<reference evidence="7 8" key="1">
    <citation type="submission" date="2016-11" db="EMBL/GenBank/DDBJ databases">
        <title>Study of marine rhodopsin-containing bacteria.</title>
        <authorList>
            <person name="Yoshizawa S."/>
            <person name="Kumagai Y."/>
            <person name="Kogure K."/>
        </authorList>
    </citation>
    <scope>NUCLEOTIDE SEQUENCE [LARGE SCALE GENOMIC DNA]</scope>
    <source>
        <strain evidence="7 8">SAORIC-28</strain>
    </source>
</reference>
<keyword evidence="8" id="KW-1185">Reference proteome</keyword>
<dbReference type="SUPFAM" id="SSF46626">
    <property type="entry name" value="Cytochrome c"/>
    <property type="match status" value="1"/>
</dbReference>
<comment type="caution">
    <text evidence="7">The sequence shown here is derived from an EMBL/GenBank/DDBJ whole genome shotgun (WGS) entry which is preliminary data.</text>
</comment>
<evidence type="ECO:0000313" key="7">
    <source>
        <dbReference type="EMBL" id="PAP75913.1"/>
    </source>
</evidence>
<dbReference type="NCBIfam" id="NF011055">
    <property type="entry name" value="PRK14487.1"/>
    <property type="match status" value="1"/>
</dbReference>
<dbReference type="InterPro" id="IPR036909">
    <property type="entry name" value="Cyt_c-like_dom_sf"/>
</dbReference>
<dbReference type="InterPro" id="IPR009056">
    <property type="entry name" value="Cyt_c-like_dom"/>
</dbReference>